<keyword evidence="2 4" id="KW-0238">DNA-binding</keyword>
<dbReference type="STRING" id="596151.DesfrDRAFT_2504"/>
<evidence type="ECO:0000313" key="7">
    <source>
        <dbReference type="Proteomes" id="UP000006250"/>
    </source>
</evidence>
<feature type="DNA-binding region" description="H-T-H motif" evidence="4">
    <location>
        <begin position="43"/>
        <end position="62"/>
    </location>
</feature>
<dbReference type="InterPro" id="IPR001647">
    <property type="entry name" value="HTH_TetR"/>
</dbReference>
<evidence type="ECO:0000313" key="6">
    <source>
        <dbReference type="EMBL" id="EFL50743.1"/>
    </source>
</evidence>
<keyword evidence="1" id="KW-0805">Transcription regulation</keyword>
<dbReference type="Pfam" id="PF17920">
    <property type="entry name" value="TetR_C_16"/>
    <property type="match status" value="1"/>
</dbReference>
<accession>E1JY05</accession>
<dbReference type="PROSITE" id="PS50977">
    <property type="entry name" value="HTH_TETR_2"/>
    <property type="match status" value="1"/>
</dbReference>
<proteinExistence type="predicted"/>
<dbReference type="EMBL" id="AECZ01000016">
    <property type="protein sequence ID" value="EFL50743.1"/>
    <property type="molecule type" value="Genomic_DNA"/>
</dbReference>
<dbReference type="SUPFAM" id="SSF46689">
    <property type="entry name" value="Homeodomain-like"/>
    <property type="match status" value="1"/>
</dbReference>
<reference evidence="6 7" key="1">
    <citation type="submission" date="2010-08" db="EMBL/GenBank/DDBJ databases">
        <title>The draft genome of Desulfovibrio fructosovorans JJ.</title>
        <authorList>
            <consortium name="US DOE Joint Genome Institute (JGI-PGF)"/>
            <person name="Lucas S."/>
            <person name="Copeland A."/>
            <person name="Lapidus A."/>
            <person name="Cheng J.-F."/>
            <person name="Bruce D."/>
            <person name="Goodwin L."/>
            <person name="Pitluck S."/>
            <person name="Land M.L."/>
            <person name="Hauser L."/>
            <person name="Chang Y.-J."/>
            <person name="Jeffries C."/>
            <person name="Wall J.D."/>
            <person name="Stahl D.A."/>
            <person name="Arkin A.P."/>
            <person name="Dehal P."/>
            <person name="Stolyar S.M."/>
            <person name="Hazen T.C."/>
            <person name="Woyke T.J."/>
        </authorList>
    </citation>
    <scope>NUCLEOTIDE SEQUENCE [LARGE SCALE GENOMIC DNA]</scope>
    <source>
        <strain evidence="6 7">JJ</strain>
    </source>
</reference>
<keyword evidence="3" id="KW-0804">Transcription</keyword>
<comment type="caution">
    <text evidence="6">The sequence shown here is derived from an EMBL/GenBank/DDBJ whole genome shotgun (WGS) entry which is preliminary data.</text>
</comment>
<keyword evidence="7" id="KW-1185">Reference proteome</keyword>
<feature type="domain" description="HTH tetR-type" evidence="5">
    <location>
        <begin position="20"/>
        <end position="80"/>
    </location>
</feature>
<dbReference type="PANTHER" id="PTHR30055">
    <property type="entry name" value="HTH-TYPE TRANSCRIPTIONAL REGULATOR RUTR"/>
    <property type="match status" value="1"/>
</dbReference>
<evidence type="ECO:0000256" key="3">
    <source>
        <dbReference type="ARBA" id="ARBA00023163"/>
    </source>
</evidence>
<dbReference type="InterPro" id="IPR041678">
    <property type="entry name" value="TetR_C_16"/>
</dbReference>
<dbReference type="InterPro" id="IPR036271">
    <property type="entry name" value="Tet_transcr_reg_TetR-rel_C_sf"/>
</dbReference>
<dbReference type="Proteomes" id="UP000006250">
    <property type="component" value="Unassembled WGS sequence"/>
</dbReference>
<dbReference type="PANTHER" id="PTHR30055:SF234">
    <property type="entry name" value="HTH-TYPE TRANSCRIPTIONAL REGULATOR BETI"/>
    <property type="match status" value="1"/>
</dbReference>
<dbReference type="InterPro" id="IPR050109">
    <property type="entry name" value="HTH-type_TetR-like_transc_reg"/>
</dbReference>
<dbReference type="AlphaFoldDB" id="E1JY05"/>
<name>E1JY05_SOLFR</name>
<evidence type="ECO:0000256" key="2">
    <source>
        <dbReference type="ARBA" id="ARBA00023125"/>
    </source>
</evidence>
<dbReference type="InterPro" id="IPR009057">
    <property type="entry name" value="Homeodomain-like_sf"/>
</dbReference>
<evidence type="ECO:0000259" key="5">
    <source>
        <dbReference type="PROSITE" id="PS50977"/>
    </source>
</evidence>
<protein>
    <submittedName>
        <fullName evidence="6">Transcriptional regulator, TetR family</fullName>
    </submittedName>
</protein>
<sequence>MEDTTPKKPKEPRKRHRNAIATRQAILDSARLAFTRFGYDGVGVREIAKNAGVTAMLVNRYFGSKEKLFEEVVEVTLSGPGVLSEIIKPESDPETLSREVAARLIAKSVPGLTSDGILILLRSAANKQAAAILRENAVRYLKPVADQFKGDNPGMRAAMLLSIISGFQLMRQIIALPDLASASPEDLTSQLEALIRCLAGDKSK</sequence>
<dbReference type="Pfam" id="PF00440">
    <property type="entry name" value="TetR_N"/>
    <property type="match status" value="1"/>
</dbReference>
<organism evidence="6 7">
    <name type="scientific">Solidesulfovibrio fructosivorans JJ]</name>
    <dbReference type="NCBI Taxonomy" id="596151"/>
    <lineage>
        <taxon>Bacteria</taxon>
        <taxon>Pseudomonadati</taxon>
        <taxon>Thermodesulfobacteriota</taxon>
        <taxon>Desulfovibrionia</taxon>
        <taxon>Desulfovibrionales</taxon>
        <taxon>Desulfovibrionaceae</taxon>
        <taxon>Solidesulfovibrio</taxon>
    </lineage>
</organism>
<dbReference type="GO" id="GO:0000976">
    <property type="term" value="F:transcription cis-regulatory region binding"/>
    <property type="evidence" value="ECO:0007669"/>
    <property type="project" value="TreeGrafter"/>
</dbReference>
<gene>
    <name evidence="6" type="ORF">DesfrDRAFT_2504</name>
</gene>
<dbReference type="GO" id="GO:0003700">
    <property type="term" value="F:DNA-binding transcription factor activity"/>
    <property type="evidence" value="ECO:0007669"/>
    <property type="project" value="TreeGrafter"/>
</dbReference>
<dbReference type="SUPFAM" id="SSF48498">
    <property type="entry name" value="Tetracyclin repressor-like, C-terminal domain"/>
    <property type="match status" value="1"/>
</dbReference>
<evidence type="ECO:0000256" key="4">
    <source>
        <dbReference type="PROSITE-ProRule" id="PRU00335"/>
    </source>
</evidence>
<dbReference type="RefSeq" id="WP_005994345.1">
    <property type="nucleotide sequence ID" value="NZ_AECZ01000016.1"/>
</dbReference>
<dbReference type="PRINTS" id="PR00455">
    <property type="entry name" value="HTHTETR"/>
</dbReference>
<evidence type="ECO:0000256" key="1">
    <source>
        <dbReference type="ARBA" id="ARBA00023015"/>
    </source>
</evidence>
<dbReference type="eggNOG" id="COG1309">
    <property type="taxonomic scope" value="Bacteria"/>
</dbReference>
<dbReference type="Gene3D" id="1.10.357.10">
    <property type="entry name" value="Tetracycline Repressor, domain 2"/>
    <property type="match status" value="1"/>
</dbReference>